<feature type="region of interest" description="Disordered" evidence="1">
    <location>
        <begin position="1"/>
        <end position="20"/>
    </location>
</feature>
<reference evidence="3 4" key="1">
    <citation type="submission" date="2018-07" db="EMBL/GenBank/DDBJ databases">
        <title>Genomic Encyclopedia of Type Strains, Phase IV (KMG-IV): sequencing the most valuable type-strain genomes for metagenomic binning, comparative biology and taxonomic classification.</title>
        <authorList>
            <person name="Goeker M."/>
        </authorList>
    </citation>
    <scope>NUCLEOTIDE SEQUENCE [LARGE SCALE GENOMIC DNA]</scope>
    <source>
        <strain evidence="3 4">DSM 27016</strain>
    </source>
</reference>
<proteinExistence type="predicted"/>
<feature type="transmembrane region" description="Helical" evidence="2">
    <location>
        <begin position="51"/>
        <end position="70"/>
    </location>
</feature>
<keyword evidence="2" id="KW-0472">Membrane</keyword>
<comment type="caution">
    <text evidence="3">The sequence shown here is derived from an EMBL/GenBank/DDBJ whole genome shotgun (WGS) entry which is preliminary data.</text>
</comment>
<keyword evidence="2" id="KW-0812">Transmembrane</keyword>
<feature type="transmembrane region" description="Helical" evidence="2">
    <location>
        <begin position="107"/>
        <end position="133"/>
    </location>
</feature>
<organism evidence="3 4">
    <name type="scientific">Anaerobacterium chartisolvens</name>
    <dbReference type="NCBI Taxonomy" id="1297424"/>
    <lineage>
        <taxon>Bacteria</taxon>
        <taxon>Bacillati</taxon>
        <taxon>Bacillota</taxon>
        <taxon>Clostridia</taxon>
        <taxon>Eubacteriales</taxon>
        <taxon>Oscillospiraceae</taxon>
        <taxon>Anaerobacterium</taxon>
    </lineage>
</organism>
<evidence type="ECO:0000313" key="3">
    <source>
        <dbReference type="EMBL" id="RCX13546.1"/>
    </source>
</evidence>
<dbReference type="OrthoDB" id="2971849at2"/>
<dbReference type="AlphaFoldDB" id="A0A369AZD6"/>
<dbReference type="Proteomes" id="UP000253034">
    <property type="component" value="Unassembled WGS sequence"/>
</dbReference>
<sequence>MDEKINNISEDGNKYNPEKKDRNFYSAEGILERDNKPENFKKFTMGKNGKIWSAEGYASSISTFQIFIILGWVNAAFTAFISPLFAVIGIIFGVITNRKWPGKGNAVIITNIVLAAINVLFGLFTIGLGIAAMHTY</sequence>
<dbReference type="EMBL" id="QPJT01000017">
    <property type="protein sequence ID" value="RCX13546.1"/>
    <property type="molecule type" value="Genomic_DNA"/>
</dbReference>
<feature type="transmembrane region" description="Helical" evidence="2">
    <location>
        <begin position="76"/>
        <end position="95"/>
    </location>
</feature>
<keyword evidence="4" id="KW-1185">Reference proteome</keyword>
<accession>A0A369AZD6</accession>
<evidence type="ECO:0000313" key="4">
    <source>
        <dbReference type="Proteomes" id="UP000253034"/>
    </source>
</evidence>
<protein>
    <submittedName>
        <fullName evidence="3">Uncharacterized protein</fullName>
    </submittedName>
</protein>
<gene>
    <name evidence="3" type="ORF">DFR58_11786</name>
</gene>
<evidence type="ECO:0000256" key="2">
    <source>
        <dbReference type="SAM" id="Phobius"/>
    </source>
</evidence>
<name>A0A369AZD6_9FIRM</name>
<keyword evidence="2" id="KW-1133">Transmembrane helix</keyword>
<evidence type="ECO:0000256" key="1">
    <source>
        <dbReference type="SAM" id="MobiDB-lite"/>
    </source>
</evidence>
<dbReference type="RefSeq" id="WP_114298598.1">
    <property type="nucleotide sequence ID" value="NZ_QPJT01000017.1"/>
</dbReference>